<keyword evidence="4 5" id="KW-0472">Membrane</keyword>
<comment type="subcellular location">
    <subcellularLocation>
        <location evidence="1">Membrane</location>
        <topology evidence="1">Multi-pass membrane protein</topology>
    </subcellularLocation>
</comment>
<dbReference type="Pfam" id="PF09685">
    <property type="entry name" value="MamF_MmsF"/>
    <property type="match status" value="1"/>
</dbReference>
<keyword evidence="2 5" id="KW-0812">Transmembrane</keyword>
<dbReference type="OrthoDB" id="9808930at2"/>
<sequence>MMLVAHLSAPAAMLLSVGWLPFLGPLLVWLFYRERSAAVRTAAAGAFNFNLTMTIASVLTWISVFVTFGIGLIWAVPIWVVLFIVQIWVHVRGALAASRGEVYSYPLQIRLLS</sequence>
<evidence type="ECO:0000256" key="4">
    <source>
        <dbReference type="ARBA" id="ARBA00023136"/>
    </source>
</evidence>
<keyword evidence="3 5" id="KW-1133">Transmembrane helix</keyword>
<accession>A0A5J6VAR5</accession>
<evidence type="ECO:0000313" key="6">
    <source>
        <dbReference type="EMBL" id="QFG70262.1"/>
    </source>
</evidence>
<dbReference type="AlphaFoldDB" id="A0A5J6VAR5"/>
<keyword evidence="7" id="KW-1185">Reference proteome</keyword>
<dbReference type="EMBL" id="CP044427">
    <property type="protein sequence ID" value="QFG70262.1"/>
    <property type="molecule type" value="Genomic_DNA"/>
</dbReference>
<name>A0A5J6VAR5_9MICO</name>
<dbReference type="InterPro" id="IPR019109">
    <property type="entry name" value="MamF_MmsF"/>
</dbReference>
<dbReference type="Proteomes" id="UP000326546">
    <property type="component" value="Chromosome"/>
</dbReference>
<feature type="transmembrane region" description="Helical" evidence="5">
    <location>
        <begin position="68"/>
        <end position="89"/>
    </location>
</feature>
<gene>
    <name evidence="6" type="ORF">FY030_09435</name>
</gene>
<evidence type="ECO:0000256" key="2">
    <source>
        <dbReference type="ARBA" id="ARBA00022692"/>
    </source>
</evidence>
<protein>
    <submittedName>
        <fullName evidence="6">DUF4870 domain-containing protein</fullName>
    </submittedName>
</protein>
<organism evidence="6 7">
    <name type="scientific">Ornithinimicrobium pratense</name>
    <dbReference type="NCBI Taxonomy" id="2593973"/>
    <lineage>
        <taxon>Bacteria</taxon>
        <taxon>Bacillati</taxon>
        <taxon>Actinomycetota</taxon>
        <taxon>Actinomycetes</taxon>
        <taxon>Micrococcales</taxon>
        <taxon>Ornithinimicrobiaceae</taxon>
        <taxon>Ornithinimicrobium</taxon>
    </lineage>
</organism>
<dbReference type="KEGG" id="serw:FY030_09435"/>
<evidence type="ECO:0000256" key="3">
    <source>
        <dbReference type="ARBA" id="ARBA00022989"/>
    </source>
</evidence>
<evidence type="ECO:0000313" key="7">
    <source>
        <dbReference type="Proteomes" id="UP000326546"/>
    </source>
</evidence>
<feature type="transmembrane region" description="Helical" evidence="5">
    <location>
        <begin position="44"/>
        <end position="62"/>
    </location>
</feature>
<evidence type="ECO:0000256" key="1">
    <source>
        <dbReference type="ARBA" id="ARBA00004141"/>
    </source>
</evidence>
<feature type="transmembrane region" description="Helical" evidence="5">
    <location>
        <begin position="12"/>
        <end position="32"/>
    </location>
</feature>
<evidence type="ECO:0000256" key="5">
    <source>
        <dbReference type="SAM" id="Phobius"/>
    </source>
</evidence>
<reference evidence="6 7" key="1">
    <citation type="submission" date="2019-09" db="EMBL/GenBank/DDBJ databases">
        <title>Serinicoccus pratensis sp. nov., isolated from meadow soil.</title>
        <authorList>
            <person name="Zhang W."/>
        </authorList>
    </citation>
    <scope>NUCLEOTIDE SEQUENCE [LARGE SCALE GENOMIC DNA]</scope>
    <source>
        <strain evidence="6 7">W204</strain>
    </source>
</reference>
<proteinExistence type="predicted"/>